<dbReference type="Proteomes" id="UP001283361">
    <property type="component" value="Unassembled WGS sequence"/>
</dbReference>
<proteinExistence type="predicted"/>
<comment type="caution">
    <text evidence="2">The sequence shown here is derived from an EMBL/GenBank/DDBJ whole genome shotgun (WGS) entry which is preliminary data.</text>
</comment>
<name>A0AAE1E0T8_9GAST</name>
<reference evidence="2" key="1">
    <citation type="journal article" date="2023" name="G3 (Bethesda)">
        <title>A reference genome for the long-term kleptoplast-retaining sea slug Elysia crispata morphotype clarki.</title>
        <authorList>
            <person name="Eastman K.E."/>
            <person name="Pendleton A.L."/>
            <person name="Shaikh M.A."/>
            <person name="Suttiyut T."/>
            <person name="Ogas R."/>
            <person name="Tomko P."/>
            <person name="Gavelis G."/>
            <person name="Widhalm J.R."/>
            <person name="Wisecaver J.H."/>
        </authorList>
    </citation>
    <scope>NUCLEOTIDE SEQUENCE</scope>
    <source>
        <strain evidence="2">ECLA1</strain>
    </source>
</reference>
<dbReference type="EMBL" id="JAWDGP010001677">
    <property type="protein sequence ID" value="KAK3789405.1"/>
    <property type="molecule type" value="Genomic_DNA"/>
</dbReference>
<evidence type="ECO:0000313" key="2">
    <source>
        <dbReference type="EMBL" id="KAK3789405.1"/>
    </source>
</evidence>
<organism evidence="2 3">
    <name type="scientific">Elysia crispata</name>
    <name type="common">lettuce slug</name>
    <dbReference type="NCBI Taxonomy" id="231223"/>
    <lineage>
        <taxon>Eukaryota</taxon>
        <taxon>Metazoa</taxon>
        <taxon>Spiralia</taxon>
        <taxon>Lophotrochozoa</taxon>
        <taxon>Mollusca</taxon>
        <taxon>Gastropoda</taxon>
        <taxon>Heterobranchia</taxon>
        <taxon>Euthyneura</taxon>
        <taxon>Panpulmonata</taxon>
        <taxon>Sacoglossa</taxon>
        <taxon>Placobranchoidea</taxon>
        <taxon>Plakobranchidae</taxon>
        <taxon>Elysia</taxon>
    </lineage>
</organism>
<feature type="region of interest" description="Disordered" evidence="1">
    <location>
        <begin position="107"/>
        <end position="137"/>
    </location>
</feature>
<evidence type="ECO:0000313" key="3">
    <source>
        <dbReference type="Proteomes" id="UP001283361"/>
    </source>
</evidence>
<gene>
    <name evidence="2" type="ORF">RRG08_005553</name>
</gene>
<protein>
    <submittedName>
        <fullName evidence="2">Uncharacterized protein</fullName>
    </submittedName>
</protein>
<accession>A0AAE1E0T8</accession>
<sequence length="137" mass="15472">MNFNGCAKEANNLRRDARTLWTVIPSVGGRSKHSMDIWSRFPQAIRTDFLCTVSLQVFTSFSQQHQNIELRCILNFIESNEWEEEEKRGFQRLQNLGTQKVNLSAAAGAGVATPDSSLWTHGEETKQHHTGRQVPGS</sequence>
<dbReference type="AlphaFoldDB" id="A0AAE1E0T8"/>
<evidence type="ECO:0000256" key="1">
    <source>
        <dbReference type="SAM" id="MobiDB-lite"/>
    </source>
</evidence>
<keyword evidence="3" id="KW-1185">Reference proteome</keyword>